<reference evidence="9 11" key="1">
    <citation type="submission" date="2018-09" db="EMBL/GenBank/DDBJ databases">
        <title>Genomic investigation of the strawberry pathogen Phytophthora fragariae indicates pathogenicity is determined by transcriptional variation in three key races.</title>
        <authorList>
            <person name="Adams T.M."/>
            <person name="Armitage A.D."/>
            <person name="Sobczyk M.K."/>
            <person name="Bates H.J."/>
            <person name="Dunwell J.M."/>
            <person name="Nellist C.F."/>
            <person name="Harrison R.J."/>
        </authorList>
    </citation>
    <scope>NUCLEOTIDE SEQUENCE [LARGE SCALE GENOMIC DNA]</scope>
    <source>
        <strain evidence="7 9">SCRP249</strain>
        <strain evidence="6 11">SCRP324</strain>
        <strain evidence="8 10">SCRP333</strain>
    </source>
</reference>
<dbReference type="AlphaFoldDB" id="A0A6A3ILY8"/>
<evidence type="ECO:0000313" key="11">
    <source>
        <dbReference type="Proteomes" id="UP000435112"/>
    </source>
</evidence>
<dbReference type="Proteomes" id="UP000434957">
    <property type="component" value="Unassembled WGS sequence"/>
</dbReference>
<evidence type="ECO:0000313" key="8">
    <source>
        <dbReference type="EMBL" id="KAE9295307.1"/>
    </source>
</evidence>
<comment type="function">
    <text evidence="5">Effector that suppresses plant defense responses during pathogen infection.</text>
</comment>
<comment type="caution">
    <text evidence="6">The sequence shown here is derived from an EMBL/GenBank/DDBJ whole genome shotgun (WGS) entry which is preliminary data.</text>
</comment>
<comment type="subcellular location">
    <subcellularLocation>
        <location evidence="1 5">Secreted</location>
    </subcellularLocation>
</comment>
<evidence type="ECO:0000256" key="5">
    <source>
        <dbReference type="RuleBase" id="RU367124"/>
    </source>
</evidence>
<evidence type="ECO:0000256" key="3">
    <source>
        <dbReference type="ARBA" id="ARBA00022525"/>
    </source>
</evidence>
<name>A0A6A3ILY8_9STRA</name>
<evidence type="ECO:0000256" key="2">
    <source>
        <dbReference type="ARBA" id="ARBA00010400"/>
    </source>
</evidence>
<comment type="similarity">
    <text evidence="2 5">Belongs to the RxLR effector family.</text>
</comment>
<dbReference type="InterPro" id="IPR031825">
    <property type="entry name" value="RXLR"/>
</dbReference>
<dbReference type="EMBL" id="QXFU01002655">
    <property type="protein sequence ID" value="KAE8983080.1"/>
    <property type="molecule type" value="Genomic_DNA"/>
</dbReference>
<evidence type="ECO:0000313" key="10">
    <source>
        <dbReference type="Proteomes" id="UP000434957"/>
    </source>
</evidence>
<keyword evidence="10" id="KW-1185">Reference proteome</keyword>
<evidence type="ECO:0000313" key="9">
    <source>
        <dbReference type="Proteomes" id="UP000429607"/>
    </source>
</evidence>
<evidence type="ECO:0000256" key="4">
    <source>
        <dbReference type="ARBA" id="ARBA00022729"/>
    </source>
</evidence>
<sequence>MRLSYFLLAAALTLVSTSDPVSAATGISGVAATDSVQSDKRFLRSIESNQEKGDLDSADEDRVLNGVISKLKINIPEVNLKQFMKVPEVKKVQPYSHPLLRPLDEVLASVKSPLQLNKMGVNLQTKVDENAIAKSFVEQFITEKWPLQVLKQNLGITLNTAKTSEKYQALALLIQVRSYNNVQAKTGWATKPLVWKRSV</sequence>
<dbReference type="Proteomes" id="UP000435112">
    <property type="component" value="Unassembled WGS sequence"/>
</dbReference>
<dbReference type="Proteomes" id="UP000429607">
    <property type="component" value="Unassembled WGS sequence"/>
</dbReference>
<dbReference type="EMBL" id="QXFT01002631">
    <property type="protein sequence ID" value="KAE9295307.1"/>
    <property type="molecule type" value="Genomic_DNA"/>
</dbReference>
<protein>
    <recommendedName>
        <fullName evidence="5">RxLR effector protein</fullName>
    </recommendedName>
</protein>
<feature type="signal peptide" evidence="5">
    <location>
        <begin position="1"/>
        <end position="23"/>
    </location>
</feature>
<organism evidence="6 11">
    <name type="scientific">Phytophthora rubi</name>
    <dbReference type="NCBI Taxonomy" id="129364"/>
    <lineage>
        <taxon>Eukaryota</taxon>
        <taxon>Sar</taxon>
        <taxon>Stramenopiles</taxon>
        <taxon>Oomycota</taxon>
        <taxon>Peronosporomycetes</taxon>
        <taxon>Peronosporales</taxon>
        <taxon>Peronosporaceae</taxon>
        <taxon>Phytophthora</taxon>
    </lineage>
</organism>
<feature type="chain" id="PRO_5044948057" description="RxLR effector protein" evidence="5">
    <location>
        <begin position="24"/>
        <end position="199"/>
    </location>
</feature>
<proteinExistence type="inferred from homology"/>
<gene>
    <name evidence="7" type="ORF">PR001_g22692</name>
    <name evidence="6" type="ORF">PR002_g23344</name>
    <name evidence="8" type="ORF">PR003_g24054</name>
</gene>
<keyword evidence="4 5" id="KW-0732">Signal</keyword>
<dbReference type="Pfam" id="PF16810">
    <property type="entry name" value="RXLR"/>
    <property type="match status" value="1"/>
</dbReference>
<dbReference type="OrthoDB" id="124001at2759"/>
<evidence type="ECO:0000256" key="1">
    <source>
        <dbReference type="ARBA" id="ARBA00004613"/>
    </source>
</evidence>
<comment type="domain">
    <text evidence="5">The RxLR-dEER motif acts to carry the protein into the host cell cytoplasm through binding to cell surface phosphatidylinositol-3-phosphate.</text>
</comment>
<dbReference type="EMBL" id="QXFV01002563">
    <property type="protein sequence ID" value="KAE8986104.1"/>
    <property type="molecule type" value="Genomic_DNA"/>
</dbReference>
<keyword evidence="3 5" id="KW-0964">Secreted</keyword>
<evidence type="ECO:0000313" key="7">
    <source>
        <dbReference type="EMBL" id="KAE8986104.1"/>
    </source>
</evidence>
<accession>A0A6A3ILY8</accession>
<evidence type="ECO:0000313" key="6">
    <source>
        <dbReference type="EMBL" id="KAE8983080.1"/>
    </source>
</evidence>